<dbReference type="HOGENOM" id="CLU_023913_1_0_11"/>
<keyword evidence="6 9" id="KW-0472">Membrane</keyword>
<organism evidence="10 11">
    <name type="scientific">Actinoplanes friuliensis DSM 7358</name>
    <dbReference type="NCBI Taxonomy" id="1246995"/>
    <lineage>
        <taxon>Bacteria</taxon>
        <taxon>Bacillati</taxon>
        <taxon>Actinomycetota</taxon>
        <taxon>Actinomycetes</taxon>
        <taxon>Micromonosporales</taxon>
        <taxon>Micromonosporaceae</taxon>
        <taxon>Actinoplanes</taxon>
    </lineage>
</organism>
<keyword evidence="4 9" id="KW-0812">Transmembrane</keyword>
<dbReference type="eggNOG" id="ENOG502Z9GU">
    <property type="taxonomic scope" value="Bacteria"/>
</dbReference>
<evidence type="ECO:0000256" key="1">
    <source>
        <dbReference type="ARBA" id="ARBA00004141"/>
    </source>
</evidence>
<dbReference type="NCBIfam" id="NF038066">
    <property type="entry name" value="MptB"/>
    <property type="match status" value="1"/>
</dbReference>
<accession>U5VWU5</accession>
<feature type="transmembrane region" description="Helical" evidence="9">
    <location>
        <begin position="288"/>
        <end position="321"/>
    </location>
</feature>
<feature type="transmembrane region" description="Helical" evidence="9">
    <location>
        <begin position="139"/>
        <end position="157"/>
    </location>
</feature>
<evidence type="ECO:0000256" key="2">
    <source>
        <dbReference type="ARBA" id="ARBA00022676"/>
    </source>
</evidence>
<feature type="transmembrane region" description="Helical" evidence="9">
    <location>
        <begin position="163"/>
        <end position="184"/>
    </location>
</feature>
<reference evidence="10 11" key="1">
    <citation type="journal article" date="2014" name="J. Biotechnol.">
        <title>Complete genome sequence of the actinobacterium Actinoplanes friuliensis HAG 010964, producer of the lipopeptide antibiotic friulimycin.</title>
        <authorList>
            <person name="Ruckert C."/>
            <person name="Szczepanowski R."/>
            <person name="Albersmeier A."/>
            <person name="Goesmann A."/>
            <person name="Fischer N."/>
            <person name="Steinkamper A."/>
            <person name="Puhler A."/>
            <person name="Biener R."/>
            <person name="Schwartz D."/>
            <person name="Kalinowski J."/>
        </authorList>
    </citation>
    <scope>NUCLEOTIDE SEQUENCE [LARGE SCALE GENOMIC DNA]</scope>
    <source>
        <strain evidence="10 11">DSM 7358</strain>
    </source>
</reference>
<keyword evidence="2" id="KW-0328">Glycosyltransferase</keyword>
<feature type="transmembrane region" description="Helical" evidence="9">
    <location>
        <begin position="423"/>
        <end position="445"/>
    </location>
</feature>
<feature type="transmembrane region" description="Helical" evidence="9">
    <location>
        <begin position="333"/>
        <end position="357"/>
    </location>
</feature>
<feature type="transmembrane region" description="Helical" evidence="9">
    <location>
        <begin position="508"/>
        <end position="528"/>
    </location>
</feature>
<evidence type="ECO:0000256" key="5">
    <source>
        <dbReference type="ARBA" id="ARBA00022989"/>
    </source>
</evidence>
<protein>
    <recommendedName>
        <fullName evidence="12">DUF2029 domain-containing protein</fullName>
    </recommendedName>
</protein>
<dbReference type="PATRIC" id="fig|1246995.3.peg.1848"/>
<feature type="transmembrane region" description="Helical" evidence="9">
    <location>
        <begin position="218"/>
        <end position="237"/>
    </location>
</feature>
<gene>
    <name evidence="10" type="ORF">AFR_09085</name>
</gene>
<evidence type="ECO:0000256" key="6">
    <source>
        <dbReference type="ARBA" id="ARBA00023136"/>
    </source>
</evidence>
<dbReference type="GO" id="GO:0016020">
    <property type="term" value="C:membrane"/>
    <property type="evidence" value="ECO:0007669"/>
    <property type="project" value="UniProtKB-SubCell"/>
</dbReference>
<feature type="transmembrane region" description="Helical" evidence="9">
    <location>
        <begin position="72"/>
        <end position="91"/>
    </location>
</feature>
<dbReference type="STRING" id="1246995.AFR_09085"/>
<feature type="region of interest" description="Disordered" evidence="8">
    <location>
        <begin position="258"/>
        <end position="279"/>
    </location>
</feature>
<evidence type="ECO:0000256" key="3">
    <source>
        <dbReference type="ARBA" id="ARBA00022679"/>
    </source>
</evidence>
<feature type="transmembrane region" description="Helical" evidence="9">
    <location>
        <begin position="196"/>
        <end position="212"/>
    </location>
</feature>
<feature type="transmembrane region" description="Helical" evidence="9">
    <location>
        <begin position="46"/>
        <end position="66"/>
    </location>
</feature>
<sequence>MKPAVIRWGGFVGSLATAGSAYLGGSGFERVPSVNPLTLLSGQKGVLLPICWVVGTALLISAWWWGRHVVPSTRWALITTGLWLLPVLPFLPLGSADVYSYACQGYVQHAGGDPYAMGVQEFGCPWLDSVATSWRDSPAPYGPLFLILAAWAVGLAGDSLGAVIAGLRVIALAGLALTALGLPVLARRAGKDPARAVWLVLACPLVLVHLVSGAHNDALMIGLIVAGLALIAKSATLPPTTGQPSLLNADRSGFSDAAQQDQSSATEREDPDRLSGTRGGLGRPAWRVLAFLVGGGVVLGLAVAVKATAVVVLPFAVLAVVRNSAPLRALWRPAVAIGGGALLATAVLSLVSGRGFGWVAGLARSGDSVTWGSPSTAVGLTVEFLVRLFGPEINAVPVTRAIGVVLLAVILVALWWRARQGGALPGAGLALAATVLCAPVFHPWYATWPLAVLATTGTRLRDPATTGSRAGDPQHPATGGIEDDNRWLLGLCAFAATLTLPAGYNWALYTRIPGAIVVTAALVVLAVVQVRRRRVFA</sequence>
<dbReference type="Pfam" id="PF26314">
    <property type="entry name" value="MptA_B_family"/>
    <property type="match status" value="1"/>
</dbReference>
<feature type="transmembrane region" description="Helical" evidence="9">
    <location>
        <begin position="395"/>
        <end position="416"/>
    </location>
</feature>
<keyword evidence="11" id="KW-1185">Reference proteome</keyword>
<evidence type="ECO:0000256" key="4">
    <source>
        <dbReference type="ARBA" id="ARBA00022692"/>
    </source>
</evidence>
<keyword evidence="5 9" id="KW-1133">Transmembrane helix</keyword>
<dbReference type="InterPro" id="IPR049829">
    <property type="entry name" value="MptA/B-like"/>
</dbReference>
<evidence type="ECO:0000256" key="9">
    <source>
        <dbReference type="SAM" id="Phobius"/>
    </source>
</evidence>
<comment type="similarity">
    <text evidence="7">Belongs to the MptA/B family.</text>
</comment>
<evidence type="ECO:0000313" key="11">
    <source>
        <dbReference type="Proteomes" id="UP000017746"/>
    </source>
</evidence>
<feature type="compositionally biased region" description="Basic and acidic residues" evidence="8">
    <location>
        <begin position="266"/>
        <end position="275"/>
    </location>
</feature>
<dbReference type="AlphaFoldDB" id="U5VWU5"/>
<dbReference type="EMBL" id="CP006272">
    <property type="protein sequence ID" value="AGZ40106.1"/>
    <property type="molecule type" value="Genomic_DNA"/>
</dbReference>
<evidence type="ECO:0000256" key="7">
    <source>
        <dbReference type="ARBA" id="ARBA00043987"/>
    </source>
</evidence>
<evidence type="ECO:0000256" key="8">
    <source>
        <dbReference type="SAM" id="MobiDB-lite"/>
    </source>
</evidence>
<feature type="transmembrane region" description="Helical" evidence="9">
    <location>
        <begin position="6"/>
        <end position="25"/>
    </location>
</feature>
<keyword evidence="3" id="KW-0808">Transferase</keyword>
<evidence type="ECO:0000313" key="10">
    <source>
        <dbReference type="EMBL" id="AGZ40106.1"/>
    </source>
</evidence>
<proteinExistence type="inferred from homology"/>
<evidence type="ECO:0008006" key="12">
    <source>
        <dbReference type="Google" id="ProtNLM"/>
    </source>
</evidence>
<comment type="subcellular location">
    <subcellularLocation>
        <location evidence="1">Membrane</location>
        <topology evidence="1">Multi-pass membrane protein</topology>
    </subcellularLocation>
</comment>
<name>U5VWU5_9ACTN</name>
<dbReference type="KEGG" id="afs:AFR_09085"/>
<dbReference type="GO" id="GO:0016757">
    <property type="term" value="F:glycosyltransferase activity"/>
    <property type="evidence" value="ECO:0007669"/>
    <property type="project" value="UniProtKB-KW"/>
</dbReference>
<dbReference type="Proteomes" id="UP000017746">
    <property type="component" value="Chromosome"/>
</dbReference>